<evidence type="ECO:0000256" key="3">
    <source>
        <dbReference type="ARBA" id="ARBA00023127"/>
    </source>
</evidence>
<dbReference type="GO" id="GO:0051301">
    <property type="term" value="P:cell division"/>
    <property type="evidence" value="ECO:0007669"/>
    <property type="project" value="UniProtKB-KW"/>
</dbReference>
<reference evidence="7 8" key="1">
    <citation type="submission" date="2024-04" db="EMBL/GenBank/DDBJ databases">
        <authorList>
            <person name="Fracassetti M."/>
        </authorList>
    </citation>
    <scope>NUCLEOTIDE SEQUENCE [LARGE SCALE GENOMIC DNA]</scope>
</reference>
<evidence type="ECO:0000313" key="7">
    <source>
        <dbReference type="EMBL" id="CAL1401376.1"/>
    </source>
</evidence>
<name>A0AAV2FSP4_9ROSI</name>
<dbReference type="PIRSF" id="PIRSF001771">
    <property type="entry name" value="Cyclin_A_B_D_E"/>
    <property type="match status" value="1"/>
</dbReference>
<comment type="similarity">
    <text evidence="1">Belongs to the cyclin family. Cyclin AB subfamily.</text>
</comment>
<feature type="domain" description="Cyclin-like" evidence="5">
    <location>
        <begin position="18"/>
        <end position="106"/>
    </location>
</feature>
<dbReference type="PROSITE" id="PS00292">
    <property type="entry name" value="CYCLINS"/>
    <property type="match status" value="1"/>
</dbReference>
<proteinExistence type="inferred from homology"/>
<dbReference type="AlphaFoldDB" id="A0AAV2FSP4"/>
<keyword evidence="2" id="KW-0132">Cell division</keyword>
<dbReference type="GO" id="GO:0016538">
    <property type="term" value="F:cyclin-dependent protein serine/threonine kinase regulator activity"/>
    <property type="evidence" value="ECO:0007669"/>
    <property type="project" value="InterPro"/>
</dbReference>
<dbReference type="Gene3D" id="1.10.472.10">
    <property type="entry name" value="Cyclin-like"/>
    <property type="match status" value="2"/>
</dbReference>
<dbReference type="InterPro" id="IPR039361">
    <property type="entry name" value="Cyclin"/>
</dbReference>
<dbReference type="FunFam" id="1.10.472.10:FF:000013">
    <property type="entry name" value="Cyclin A1"/>
    <property type="match status" value="1"/>
</dbReference>
<sequence>MEKRQSELTPETRGALVDSLVKLAEKKHLRPETLFRAVAYIDRYLSLNHRVRTTTRRRLRLLAASSMLIAFKYEEIHHLKVDDVANTAGFTFTRQEVLDMEVEVLTKLIYTFLSEINEVVAQEEPLNSQLRFMASYIAELSLLDCRLSFGFSPSLIAASAIFLSRFIIEPNAHPWNDSLQRQSGYKPAELKECVLIMHDLYPRRKRKRQHSNSTIHDKYSKDKFKCVLAAMESPTKIPLPFFENAKSADPKMIQCVESSLCSLTTIITILNDLFPCFG</sequence>
<dbReference type="PANTHER" id="PTHR10177">
    <property type="entry name" value="CYCLINS"/>
    <property type="match status" value="1"/>
</dbReference>
<evidence type="ECO:0000256" key="4">
    <source>
        <dbReference type="ARBA" id="ARBA00023306"/>
    </source>
</evidence>
<evidence type="ECO:0000256" key="2">
    <source>
        <dbReference type="ARBA" id="ARBA00022618"/>
    </source>
</evidence>
<dbReference type="SMART" id="SM00385">
    <property type="entry name" value="CYCLIN"/>
    <property type="match status" value="2"/>
</dbReference>
<evidence type="ECO:0000259" key="6">
    <source>
        <dbReference type="SMART" id="SM01332"/>
    </source>
</evidence>
<gene>
    <name evidence="7" type="ORF">LTRI10_LOCUS41436</name>
</gene>
<dbReference type="InterPro" id="IPR036915">
    <property type="entry name" value="Cyclin-like_sf"/>
</dbReference>
<protein>
    <submittedName>
        <fullName evidence="7">Uncharacterized protein</fullName>
    </submittedName>
</protein>
<organism evidence="7 8">
    <name type="scientific">Linum trigynum</name>
    <dbReference type="NCBI Taxonomy" id="586398"/>
    <lineage>
        <taxon>Eukaryota</taxon>
        <taxon>Viridiplantae</taxon>
        <taxon>Streptophyta</taxon>
        <taxon>Embryophyta</taxon>
        <taxon>Tracheophyta</taxon>
        <taxon>Spermatophyta</taxon>
        <taxon>Magnoliopsida</taxon>
        <taxon>eudicotyledons</taxon>
        <taxon>Gunneridae</taxon>
        <taxon>Pentapetalae</taxon>
        <taxon>rosids</taxon>
        <taxon>fabids</taxon>
        <taxon>Malpighiales</taxon>
        <taxon>Linaceae</taxon>
        <taxon>Linum</taxon>
    </lineage>
</organism>
<keyword evidence="8" id="KW-1185">Reference proteome</keyword>
<feature type="domain" description="Cyclin-like" evidence="5">
    <location>
        <begin position="114"/>
        <end position="199"/>
    </location>
</feature>
<dbReference type="InterPro" id="IPR004367">
    <property type="entry name" value="Cyclin_C-dom"/>
</dbReference>
<keyword evidence="4" id="KW-0131">Cell cycle</keyword>
<dbReference type="SUPFAM" id="SSF47954">
    <property type="entry name" value="Cyclin-like"/>
    <property type="match status" value="2"/>
</dbReference>
<dbReference type="SMART" id="SM01332">
    <property type="entry name" value="Cyclin_C"/>
    <property type="match status" value="1"/>
</dbReference>
<evidence type="ECO:0000313" key="8">
    <source>
        <dbReference type="Proteomes" id="UP001497516"/>
    </source>
</evidence>
<feature type="domain" description="Cyclin C-terminal" evidence="6">
    <location>
        <begin position="107"/>
        <end position="235"/>
    </location>
</feature>
<dbReference type="Proteomes" id="UP001497516">
    <property type="component" value="Chromosome 7"/>
</dbReference>
<evidence type="ECO:0000259" key="5">
    <source>
        <dbReference type="SMART" id="SM00385"/>
    </source>
</evidence>
<dbReference type="InterPro" id="IPR013763">
    <property type="entry name" value="Cyclin-like_dom"/>
</dbReference>
<evidence type="ECO:0000256" key="1">
    <source>
        <dbReference type="ARBA" id="ARBA00006955"/>
    </source>
</evidence>
<dbReference type="EMBL" id="OZ034820">
    <property type="protein sequence ID" value="CAL1401376.1"/>
    <property type="molecule type" value="Genomic_DNA"/>
</dbReference>
<keyword evidence="3" id="KW-0195">Cyclin</keyword>
<dbReference type="InterPro" id="IPR048258">
    <property type="entry name" value="Cyclins_cyclin-box"/>
</dbReference>
<dbReference type="InterPro" id="IPR046965">
    <property type="entry name" value="Cyclin_A/B-like"/>
</dbReference>
<dbReference type="Pfam" id="PF02984">
    <property type="entry name" value="Cyclin_C"/>
    <property type="match status" value="1"/>
</dbReference>
<accession>A0AAV2FSP4</accession>
<dbReference type="GO" id="GO:0044772">
    <property type="term" value="P:mitotic cell cycle phase transition"/>
    <property type="evidence" value="ECO:0007669"/>
    <property type="project" value="InterPro"/>
</dbReference>